<dbReference type="Proteomes" id="UP000001950">
    <property type="component" value="Chromosome 4"/>
</dbReference>
<dbReference type="KEGG" id="tan:TA17105"/>
<feature type="compositionally biased region" description="Low complexity" evidence="1">
    <location>
        <begin position="344"/>
        <end position="383"/>
    </location>
</feature>
<dbReference type="Pfam" id="PF04385">
    <property type="entry name" value="FAINT"/>
    <property type="match status" value="6"/>
</dbReference>
<protein>
    <submittedName>
        <fullName evidence="3">SfiI-subtelomeric related protein family member, putative</fullName>
    </submittedName>
</protein>
<evidence type="ECO:0000313" key="3">
    <source>
        <dbReference type="EMBL" id="CAI76077.1"/>
    </source>
</evidence>
<name>Q4UAS4_THEAN</name>
<feature type="region of interest" description="Disordered" evidence="1">
    <location>
        <begin position="337"/>
        <end position="383"/>
    </location>
</feature>
<dbReference type="VEuPathDB" id="PiroplasmaDB:TA17105"/>
<dbReference type="OrthoDB" id="363079at2759"/>
<dbReference type="eggNOG" id="ENOG502QU51">
    <property type="taxonomic scope" value="Eukaryota"/>
</dbReference>
<proteinExistence type="predicted"/>
<dbReference type="OMA" id="LMTNNIF"/>
<dbReference type="EMBL" id="CR940353">
    <property type="protein sequence ID" value="CAI76077.1"/>
    <property type="molecule type" value="Genomic_DNA"/>
</dbReference>
<feature type="compositionally biased region" description="Low complexity" evidence="1">
    <location>
        <begin position="868"/>
        <end position="888"/>
    </location>
</feature>
<evidence type="ECO:0000256" key="1">
    <source>
        <dbReference type="SAM" id="MobiDB-lite"/>
    </source>
</evidence>
<feature type="chain" id="PRO_5004244942" evidence="2">
    <location>
        <begin position="26"/>
        <end position="988"/>
    </location>
</feature>
<dbReference type="InParanoid" id="Q4UAS4"/>
<gene>
    <name evidence="3" type="ORF">TA17105</name>
</gene>
<organism evidence="3 4">
    <name type="scientific">Theileria annulata</name>
    <dbReference type="NCBI Taxonomy" id="5874"/>
    <lineage>
        <taxon>Eukaryota</taxon>
        <taxon>Sar</taxon>
        <taxon>Alveolata</taxon>
        <taxon>Apicomplexa</taxon>
        <taxon>Aconoidasida</taxon>
        <taxon>Piroplasmida</taxon>
        <taxon>Theileriidae</taxon>
        <taxon>Theileria</taxon>
    </lineage>
</organism>
<keyword evidence="2" id="KW-0732">Signal</keyword>
<evidence type="ECO:0000256" key="2">
    <source>
        <dbReference type="SAM" id="SignalP"/>
    </source>
</evidence>
<reference evidence="3 4" key="1">
    <citation type="journal article" date="2005" name="Science">
        <title>Genome of the host-cell transforming parasite Theileria annulata compared with T. parva.</title>
        <authorList>
            <person name="Pain A."/>
            <person name="Renauld H."/>
            <person name="Berriman M."/>
            <person name="Murphy L."/>
            <person name="Yeats C.A."/>
            <person name="Weir W."/>
            <person name="Kerhornou A."/>
            <person name="Aslett M."/>
            <person name="Bishop R."/>
            <person name="Bouchier C."/>
            <person name="Cochet M."/>
            <person name="Coulson R.M.R."/>
            <person name="Cronin A."/>
            <person name="de Villiers E.P."/>
            <person name="Fraser A."/>
            <person name="Fosker N."/>
            <person name="Gardner M."/>
            <person name="Goble A."/>
            <person name="Griffiths-Jones S."/>
            <person name="Harris D.E."/>
            <person name="Katzer F."/>
            <person name="Larke N."/>
            <person name="Lord A."/>
            <person name="Maser P."/>
            <person name="McKellar S."/>
            <person name="Mooney P."/>
            <person name="Morton F."/>
            <person name="Nene V."/>
            <person name="O'Neil S."/>
            <person name="Price C."/>
            <person name="Quail M.A."/>
            <person name="Rabbinowitsch E."/>
            <person name="Rawlings N.D."/>
            <person name="Rutter S."/>
            <person name="Saunders D."/>
            <person name="Seeger K."/>
            <person name="Shah T."/>
            <person name="Squares R."/>
            <person name="Squares S."/>
            <person name="Tivey A."/>
            <person name="Walker A.R."/>
            <person name="Woodward J."/>
            <person name="Dobbelaere D.A.E."/>
            <person name="Langsley G."/>
            <person name="Rajandream M.A."/>
            <person name="McKeever D."/>
            <person name="Shiels B."/>
            <person name="Tait A."/>
            <person name="Barrell B.G."/>
            <person name="Hall N."/>
        </authorList>
    </citation>
    <scope>NUCLEOTIDE SEQUENCE [LARGE SCALE GENOMIC DNA]</scope>
    <source>
        <strain evidence="4">Ankara</strain>
    </source>
</reference>
<dbReference type="STRING" id="5874.Q4UAS4"/>
<feature type="region of interest" description="Disordered" evidence="1">
    <location>
        <begin position="862"/>
        <end position="894"/>
    </location>
</feature>
<sequence>MKKWIITLNLLFYITFLNQWNFVESHPTSSSSDSTTTQTTESTDTITTVTLDISKSSSTSEFNYTDENGVVTYSPKSGHVFNKVTQGSMDIWVSTNVYSSLVMLKTIKDAKSTDGVCRILVILMTNNIFTLFKEENSIFKDITATRPDITKLRFLGENDAELTSSDYNVSIVDLSYTFTFDDASKCVKITYNDNEVWKHTDDPKFNTIKKLKLGLVSNKFYVINSSDESNQLSKPKITMVALDISKTQSTSEFDYTDRNGIVTYTAKSDNLFDKVSQGTIVVWESKDYVYGTLVRVMSDESKKYLAILLTNNMFKVFHEDAGNWTEISDDQLPTDLKTLIYPNSTPQQTQPTTPGTPSTTPSSGTGTPASQSETTPPTTSPTLVTALTTDTITPVTLDINKSKDTNELYFKKDGNFRTYTPKDDHVFSKIIKKPLVTSTVEIWTAEPDDHGLKAVLMGSGRNEKYLSILLQSGNFVLLRKSGKNKPWEDITSDRHDVTNLKFFGENDVELSSSDFKVTLHDLSYEYTFNDGVICKKITYTNVPLWIHSDDPNYSSIKSLQLDLPNNKFSVMNSSDQTKQLDIKLTLDIEKTQSTTEFEYTDQNGLITFTAKDSHLFNKITQGTTVIWVSTGCLYGTLVMSKTVYGVKFLAILMTNNIFTLFHLDGVEWHITSKRRDVSKLKFLGDNDVELKSSDYTVRTVFLSFIYKFNSGVVCKKIKLADADIWKHTDDPGFSEIKIFSIGLISNSFFVFNNKNESKKLNIKITLNLSALQKSETTDKFDITDHNGVDTYRPKSGYLLSSVTDGTATIWESTANEGATQVRIRSSDDAKYLAIVLSDDNFKFFKKESDDWTEITDDNLLREHTPNFTASKSQTQTSSTTPDSTHTPAEPAVTSATKVTLDLNTTESTSEFNYTDQNNVIVYKPKDNHVFSKVSNGSTDIWESKTNVYGRLVMLMTLDVKYLAILLTNNMFKLFKERMVSRRTSPIPD</sequence>
<keyword evidence="4" id="KW-1185">Reference proteome</keyword>
<dbReference type="RefSeq" id="XP_952703.1">
    <property type="nucleotide sequence ID" value="XM_947610.1"/>
</dbReference>
<accession>Q4UAS4</accession>
<dbReference type="AlphaFoldDB" id="Q4UAS4"/>
<feature type="signal peptide" evidence="2">
    <location>
        <begin position="1"/>
        <end position="25"/>
    </location>
</feature>
<dbReference type="InterPro" id="IPR007480">
    <property type="entry name" value="DUF529"/>
</dbReference>
<dbReference type="GeneID" id="3862933"/>
<evidence type="ECO:0000313" key="4">
    <source>
        <dbReference type="Proteomes" id="UP000001950"/>
    </source>
</evidence>